<reference evidence="1" key="1">
    <citation type="submission" date="2014-09" db="EMBL/GenBank/DDBJ databases">
        <authorList>
            <person name="Magalhaes I.L.F."/>
            <person name="Oliveira U."/>
            <person name="Santos F.R."/>
            <person name="Vidigal T.H.D.A."/>
            <person name="Brescovit A.D."/>
            <person name="Santos A.J."/>
        </authorList>
    </citation>
    <scope>NUCLEOTIDE SEQUENCE</scope>
    <source>
        <tissue evidence="1">Shoot tissue taken approximately 20 cm above the soil surface</tissue>
    </source>
</reference>
<dbReference type="AlphaFoldDB" id="A0A0A9G013"/>
<accession>A0A0A9G013</accession>
<sequence length="33" mass="3922">MRLRTPRRENCVRRRMRASTAASSLDRYCSSFS</sequence>
<reference evidence="1" key="2">
    <citation type="journal article" date="2015" name="Data Brief">
        <title>Shoot transcriptome of the giant reed, Arundo donax.</title>
        <authorList>
            <person name="Barrero R.A."/>
            <person name="Guerrero F.D."/>
            <person name="Moolhuijzen P."/>
            <person name="Goolsby J.A."/>
            <person name="Tidwell J."/>
            <person name="Bellgard S.E."/>
            <person name="Bellgard M.I."/>
        </authorList>
    </citation>
    <scope>NUCLEOTIDE SEQUENCE</scope>
    <source>
        <tissue evidence="1">Shoot tissue taken approximately 20 cm above the soil surface</tissue>
    </source>
</reference>
<protein>
    <submittedName>
        <fullName evidence="1">Uncharacterized protein</fullName>
    </submittedName>
</protein>
<name>A0A0A9G013_ARUDO</name>
<organism evidence="1">
    <name type="scientific">Arundo donax</name>
    <name type="common">Giant reed</name>
    <name type="synonym">Donax arundinaceus</name>
    <dbReference type="NCBI Taxonomy" id="35708"/>
    <lineage>
        <taxon>Eukaryota</taxon>
        <taxon>Viridiplantae</taxon>
        <taxon>Streptophyta</taxon>
        <taxon>Embryophyta</taxon>
        <taxon>Tracheophyta</taxon>
        <taxon>Spermatophyta</taxon>
        <taxon>Magnoliopsida</taxon>
        <taxon>Liliopsida</taxon>
        <taxon>Poales</taxon>
        <taxon>Poaceae</taxon>
        <taxon>PACMAD clade</taxon>
        <taxon>Arundinoideae</taxon>
        <taxon>Arundineae</taxon>
        <taxon>Arundo</taxon>
    </lineage>
</organism>
<dbReference type="EMBL" id="GBRH01179471">
    <property type="protein sequence ID" value="JAE18425.1"/>
    <property type="molecule type" value="Transcribed_RNA"/>
</dbReference>
<proteinExistence type="predicted"/>
<evidence type="ECO:0000313" key="1">
    <source>
        <dbReference type="EMBL" id="JAE18425.1"/>
    </source>
</evidence>